<protein>
    <submittedName>
        <fullName evidence="5">Group III truncated hemoglobin</fullName>
    </submittedName>
</protein>
<dbReference type="SUPFAM" id="SSF46458">
    <property type="entry name" value="Globin-like"/>
    <property type="match status" value="1"/>
</dbReference>
<dbReference type="InterPro" id="IPR012292">
    <property type="entry name" value="Globin/Proto"/>
</dbReference>
<sequence length="126" mass="15131">MKAMKQIETLEDIRLLVDCFYGKVRQDELLADIFKKVIGNHWPDHLEKMYRFWQTVLLEEHTYNGSPFAPHVKLPVQGKHFERWKLLFYETVDQNFTGGKAEEAKFRATKMAEMFQLKIEYFQNKI</sequence>
<keyword evidence="1" id="KW-0813">Transport</keyword>
<dbReference type="EMBL" id="JARFVA010000001">
    <property type="protein sequence ID" value="MDF0706646.1"/>
    <property type="molecule type" value="Genomic_DNA"/>
</dbReference>
<evidence type="ECO:0000256" key="2">
    <source>
        <dbReference type="ARBA" id="ARBA00022617"/>
    </source>
</evidence>
<reference evidence="5 6" key="1">
    <citation type="submission" date="2023-03" db="EMBL/GenBank/DDBJ databases">
        <title>Muricauda XX sp. nov. and Muricauda XXX sp. nov., two novel species isolated from Okinawa Trough.</title>
        <authorList>
            <person name="Cao W."/>
            <person name="Deng X."/>
        </authorList>
    </citation>
    <scope>NUCLEOTIDE SEQUENCE [LARGE SCALE GENOMIC DNA]</scope>
    <source>
        <strain evidence="5 6">81s02</strain>
    </source>
</reference>
<keyword evidence="6" id="KW-1185">Reference proteome</keyword>
<name>A0ABT5XLY7_9FLAO</name>
<organism evidence="5 6">
    <name type="scientific">Flagellimonas okinawensis</name>
    <dbReference type="NCBI Taxonomy" id="3031324"/>
    <lineage>
        <taxon>Bacteria</taxon>
        <taxon>Pseudomonadati</taxon>
        <taxon>Bacteroidota</taxon>
        <taxon>Flavobacteriia</taxon>
        <taxon>Flavobacteriales</taxon>
        <taxon>Flavobacteriaceae</taxon>
        <taxon>Flagellimonas</taxon>
    </lineage>
</organism>
<evidence type="ECO:0000256" key="4">
    <source>
        <dbReference type="ARBA" id="ARBA00023004"/>
    </source>
</evidence>
<dbReference type="Proteomes" id="UP001217083">
    <property type="component" value="Unassembled WGS sequence"/>
</dbReference>
<dbReference type="InterPro" id="IPR001486">
    <property type="entry name" value="Hemoglobin_trunc"/>
</dbReference>
<keyword evidence="2" id="KW-0349">Heme</keyword>
<dbReference type="InterPro" id="IPR009050">
    <property type="entry name" value="Globin-like_sf"/>
</dbReference>
<accession>A0ABT5XLY7</accession>
<keyword evidence="4" id="KW-0408">Iron</keyword>
<evidence type="ECO:0000256" key="1">
    <source>
        <dbReference type="ARBA" id="ARBA00022448"/>
    </source>
</evidence>
<dbReference type="CDD" id="cd08916">
    <property type="entry name" value="TrHb3_P"/>
    <property type="match status" value="1"/>
</dbReference>
<evidence type="ECO:0000256" key="3">
    <source>
        <dbReference type="ARBA" id="ARBA00022723"/>
    </source>
</evidence>
<evidence type="ECO:0000313" key="6">
    <source>
        <dbReference type="Proteomes" id="UP001217083"/>
    </source>
</evidence>
<gene>
    <name evidence="5" type="ORF">PY091_05420</name>
</gene>
<dbReference type="Pfam" id="PF01152">
    <property type="entry name" value="Bac_globin"/>
    <property type="match status" value="1"/>
</dbReference>
<dbReference type="RefSeq" id="WP_275648676.1">
    <property type="nucleotide sequence ID" value="NZ_JARFVA010000001.1"/>
</dbReference>
<comment type="caution">
    <text evidence="5">The sequence shown here is derived from an EMBL/GenBank/DDBJ whole genome shotgun (WGS) entry which is preliminary data.</text>
</comment>
<dbReference type="Gene3D" id="1.10.490.10">
    <property type="entry name" value="Globins"/>
    <property type="match status" value="1"/>
</dbReference>
<evidence type="ECO:0000313" key="5">
    <source>
        <dbReference type="EMBL" id="MDF0706646.1"/>
    </source>
</evidence>
<keyword evidence="3" id="KW-0479">Metal-binding</keyword>
<proteinExistence type="predicted"/>